<evidence type="ECO:0000259" key="8">
    <source>
        <dbReference type="Pfam" id="PF08389"/>
    </source>
</evidence>
<evidence type="ECO:0000313" key="10">
    <source>
        <dbReference type="Proteomes" id="UP000284706"/>
    </source>
</evidence>
<dbReference type="GO" id="GO:0006606">
    <property type="term" value="P:protein import into nucleus"/>
    <property type="evidence" value="ECO:0007669"/>
    <property type="project" value="TreeGrafter"/>
</dbReference>
<accession>A0A409YCT5</accession>
<comment type="subcellular location">
    <subcellularLocation>
        <location evidence="1">Nucleus</location>
    </subcellularLocation>
</comment>
<dbReference type="InParanoid" id="A0A409YCT5"/>
<dbReference type="InterPro" id="IPR016024">
    <property type="entry name" value="ARM-type_fold"/>
</dbReference>
<comment type="caution">
    <text evidence="9">The sequence shown here is derived from an EMBL/GenBank/DDBJ whole genome shotgun (WGS) entry which is preliminary data.</text>
</comment>
<keyword evidence="5" id="KW-0677">Repeat</keyword>
<comment type="similarity">
    <text evidence="2">Belongs to the importin beta family.</text>
</comment>
<reference evidence="9 10" key="1">
    <citation type="journal article" date="2018" name="Evol. Lett.">
        <title>Horizontal gene cluster transfer increased hallucinogenic mushroom diversity.</title>
        <authorList>
            <person name="Reynolds H.T."/>
            <person name="Vijayakumar V."/>
            <person name="Gluck-Thaler E."/>
            <person name="Korotkin H.B."/>
            <person name="Matheny P.B."/>
            <person name="Slot J.C."/>
        </authorList>
    </citation>
    <scope>NUCLEOTIDE SEQUENCE [LARGE SCALE GENOMIC DNA]</scope>
    <source>
        <strain evidence="9 10">SRW20</strain>
    </source>
</reference>
<dbReference type="EMBL" id="NHYE01000984">
    <property type="protein sequence ID" value="PPR00811.1"/>
    <property type="molecule type" value="Genomic_DNA"/>
</dbReference>
<organism evidence="9 10">
    <name type="scientific">Gymnopilus dilepis</name>
    <dbReference type="NCBI Taxonomy" id="231916"/>
    <lineage>
        <taxon>Eukaryota</taxon>
        <taxon>Fungi</taxon>
        <taxon>Dikarya</taxon>
        <taxon>Basidiomycota</taxon>
        <taxon>Agaricomycotina</taxon>
        <taxon>Agaricomycetes</taxon>
        <taxon>Agaricomycetidae</taxon>
        <taxon>Agaricales</taxon>
        <taxon>Agaricineae</taxon>
        <taxon>Hymenogastraceae</taxon>
        <taxon>Gymnopilus</taxon>
    </lineage>
</organism>
<dbReference type="InterPro" id="IPR013598">
    <property type="entry name" value="Exportin-1/Importin-b-like"/>
</dbReference>
<keyword evidence="10" id="KW-1185">Reference proteome</keyword>
<dbReference type="STRING" id="231916.A0A409YCT5"/>
<dbReference type="OrthoDB" id="2016913at2759"/>
<evidence type="ECO:0000256" key="3">
    <source>
        <dbReference type="ARBA" id="ARBA00016020"/>
    </source>
</evidence>
<dbReference type="Gene3D" id="1.25.10.10">
    <property type="entry name" value="Leucine-rich Repeat Variant"/>
    <property type="match status" value="1"/>
</dbReference>
<dbReference type="Pfam" id="PF18806">
    <property type="entry name" value="Importin_rep_3"/>
    <property type="match status" value="1"/>
</dbReference>
<evidence type="ECO:0000256" key="4">
    <source>
        <dbReference type="ARBA" id="ARBA00022448"/>
    </source>
</evidence>
<dbReference type="Pfam" id="PF18773">
    <property type="entry name" value="Importin_rep"/>
    <property type="match status" value="1"/>
</dbReference>
<dbReference type="InterPro" id="IPR011989">
    <property type="entry name" value="ARM-like"/>
</dbReference>
<dbReference type="Proteomes" id="UP000284706">
    <property type="component" value="Unassembled WGS sequence"/>
</dbReference>
<keyword evidence="4" id="KW-0813">Transport</keyword>
<evidence type="ECO:0000256" key="2">
    <source>
        <dbReference type="ARBA" id="ARBA00007991"/>
    </source>
</evidence>
<gene>
    <name evidence="9" type="ORF">CVT26_012452</name>
</gene>
<keyword evidence="6" id="KW-0653">Protein transport</keyword>
<dbReference type="SUPFAM" id="SSF48371">
    <property type="entry name" value="ARM repeat"/>
    <property type="match status" value="1"/>
</dbReference>
<dbReference type="PANTHER" id="PTHR12363:SF33">
    <property type="entry name" value="IMPORTIN-13"/>
    <property type="match status" value="1"/>
</dbReference>
<keyword evidence="7" id="KW-0539">Nucleus</keyword>
<dbReference type="PANTHER" id="PTHR12363">
    <property type="entry name" value="TRANSPORTIN 3 AND IMPORTIN 13"/>
    <property type="match status" value="1"/>
</dbReference>
<dbReference type="GO" id="GO:0005634">
    <property type="term" value="C:nucleus"/>
    <property type="evidence" value="ECO:0007669"/>
    <property type="project" value="UniProtKB-SubCell"/>
</dbReference>
<feature type="domain" description="Exportin-1/Importin-beta-like" evidence="8">
    <location>
        <begin position="114"/>
        <end position="254"/>
    </location>
</feature>
<evidence type="ECO:0000256" key="7">
    <source>
        <dbReference type="ARBA" id="ARBA00023242"/>
    </source>
</evidence>
<dbReference type="GO" id="GO:0005737">
    <property type="term" value="C:cytoplasm"/>
    <property type="evidence" value="ECO:0007669"/>
    <property type="project" value="TreeGrafter"/>
</dbReference>
<evidence type="ECO:0000256" key="6">
    <source>
        <dbReference type="ARBA" id="ARBA00022927"/>
    </source>
</evidence>
<dbReference type="InterPro" id="IPR057942">
    <property type="entry name" value="TPR_TNPO3_IPO13_3rd"/>
</dbReference>
<dbReference type="InterPro" id="IPR051345">
    <property type="entry name" value="Importin_beta-like_NTR"/>
</dbReference>
<dbReference type="InterPro" id="IPR040520">
    <property type="entry name" value="Importin_rep_3"/>
</dbReference>
<evidence type="ECO:0000256" key="1">
    <source>
        <dbReference type="ARBA" id="ARBA00004123"/>
    </source>
</evidence>
<evidence type="ECO:0000313" key="9">
    <source>
        <dbReference type="EMBL" id="PPR00811.1"/>
    </source>
</evidence>
<sequence length="1186" mass="130372">MSSPAFLPALSQYDIEHAAQLIQQAYGLSPVTVTPDELKRLQQDLFEIQKRPEAWGLVIPLLNHQDQNVQFFGAHTAQVKIARDWEMFPGDHIEDLRDLMVQLTAHSIAIGRSKVILRKLFVALTSLALKLAPGQPSRWPDWIVGCISAFSSQGASPEHVHDFLSIVAEEVGNADLLGPSKAQMTQMMTDASAMVVQAITATISQPLGTAPTNQYLSALRCLQAWLGFLRADSLTPLIPLLINLLDPHFQDDAIFIGASDALQEVTTKSPLADGAGTKALTEPLLIWIERTGNRIMESTLASDEITTISHSLCKLLVALGDHSTAYIATYISSTTPISTDLVSPAPTKGSLIQNFLRLMLAYTGLPGHYGVDEEESELTLGFWYSLQEALWNTDFFIEEGADDRSPAPPDIGEGGEAKQVLMAKAVFSELVKILRRKVAFPPPGSGWSRDQVEKFQVYRRDVGDTLINAYYVLRDDMLDFYVNDIAERLAALQDNDGWQEIEATLHCIMSVQEAVDMEKAPHLDRLFSPEIFGRLPSSGRARVRRTALGVIGSYSSWFASHPSASSESNLLLTVLGYVVSALPDPSLSLPAATALRNLCEANRKALAPHIGAFGELHAALNTIPDTEKGKVLQSIASVIQAMPPADEIPVIEAVVNPIVQKLYEAIQLASTLPDEARTATILHLETLSGVAKGLTRTVEGMTVLEDESDPQYQAEVEAIKVAREDVRAVKLRENIFAAIRAVVELWSADASIGHALSDLFKAITSLPMDTTLISLPAGPLLELVCIASQRQLTAAWLSLAHILIAQLNPPPLTLDAKSGPPPEAELIVRNLLPVLMECGLTTLSVAGSMESNPDIVQEFFGCMEKAAQDFTEAFYTLPPGLFDALIQCAISALALQERYSLVSACQFLISLIHRSSVKEELQAQKTAFLAAHGRSIMRATLEGFAGVAPRSVVPNLVELLGALLSRASGADGGPGGGATQWMKDALLADDFIASKATPESKTRFIRTVAGYGDFGSKRIQTIFVLMAHLCQTPRRFLRRAYFTLVSLSYRYVPYTPEMPMDFQIEPTIVVNEFVFCERHGAELCHKCTYDHRFTNNYVLQDKLPEDFNENGNYDFDNRDPFNVFALGAVHVPGRGEEDSYKCQKHDKINCNTCFDWLGFVKQQAKEADEQAAWLKKRKRYVEKRDD</sequence>
<dbReference type="AlphaFoldDB" id="A0A409YCT5"/>
<name>A0A409YCT5_9AGAR</name>
<dbReference type="FunCoup" id="A0A409YCT5">
    <property type="interactions" value="184"/>
</dbReference>
<dbReference type="Pfam" id="PF24140">
    <property type="entry name" value="TPR_TNPO3_IPO13_3rd"/>
    <property type="match status" value="1"/>
</dbReference>
<proteinExistence type="inferred from homology"/>
<dbReference type="Pfam" id="PF08389">
    <property type="entry name" value="Xpo1"/>
    <property type="match status" value="1"/>
</dbReference>
<dbReference type="InterPro" id="IPR040709">
    <property type="entry name" value="Importin_rep_1"/>
</dbReference>
<evidence type="ECO:0000256" key="5">
    <source>
        <dbReference type="ARBA" id="ARBA00022737"/>
    </source>
</evidence>
<protein>
    <recommendedName>
        <fullName evidence="3">Importin-13</fullName>
    </recommendedName>
</protein>